<keyword evidence="7" id="KW-0276">Fatty acid metabolism</keyword>
<evidence type="ECO:0000256" key="3">
    <source>
        <dbReference type="ARBA" id="ARBA00022516"/>
    </source>
</evidence>
<dbReference type="GO" id="GO:0080132">
    <property type="term" value="F:fatty acid 2-hydroxylase activity"/>
    <property type="evidence" value="ECO:0007669"/>
    <property type="project" value="InterPro"/>
</dbReference>
<proteinExistence type="predicted"/>
<evidence type="ECO:0000256" key="7">
    <source>
        <dbReference type="ARBA" id="ARBA00022832"/>
    </source>
</evidence>
<keyword evidence="5" id="KW-0479">Metal-binding</keyword>
<dbReference type="GO" id="GO:0006633">
    <property type="term" value="P:fatty acid biosynthetic process"/>
    <property type="evidence" value="ECO:0007669"/>
    <property type="project" value="UniProtKB-KW"/>
</dbReference>
<keyword evidence="10" id="KW-0560">Oxidoreductase</keyword>
<sequence>MSFSDLVEAYFSYPAIRAYLFFALTGAVFTVVMTKDWLPVVIAVAVTPMAYALSWYLLHRFVLHGSFLYKSPRTASLWKRIHFDHHRDPNDLEVLFGALPTTLPTILMITLPVGGLIGGLNGAVAALTMGMLVTCFYEFCHCIQHLAYVPKSPTLKKMKKLHMAHHFHNENGNYGITNFWWDHLLGTFYAGAGDIPRSPTVFNLGYVGAEYERFPWVAELTGQSALQEGEKNPPEPANPKG</sequence>
<protein>
    <submittedName>
        <fullName evidence="16">Sterol desaturase family protein</fullName>
    </submittedName>
</protein>
<evidence type="ECO:0000256" key="2">
    <source>
        <dbReference type="ARBA" id="ARBA00004477"/>
    </source>
</evidence>
<evidence type="ECO:0000256" key="6">
    <source>
        <dbReference type="ARBA" id="ARBA00022824"/>
    </source>
</evidence>
<keyword evidence="12 14" id="KW-0472">Membrane</keyword>
<gene>
    <name evidence="16" type="ORF">G3M78_14645</name>
</gene>
<feature type="transmembrane region" description="Helical" evidence="14">
    <location>
        <begin position="94"/>
        <end position="117"/>
    </location>
</feature>
<keyword evidence="3" id="KW-0444">Lipid biosynthesis</keyword>
<evidence type="ECO:0000256" key="1">
    <source>
        <dbReference type="ARBA" id="ARBA00001947"/>
    </source>
</evidence>
<dbReference type="KEGG" id="nva:G3M78_14645"/>
<feature type="transmembrane region" description="Helical" evidence="14">
    <location>
        <begin position="37"/>
        <end position="58"/>
    </location>
</feature>
<evidence type="ECO:0000256" key="14">
    <source>
        <dbReference type="SAM" id="Phobius"/>
    </source>
</evidence>
<comment type="cofactor">
    <cofactor evidence="1">
        <name>Zn(2+)</name>
        <dbReference type="ChEBI" id="CHEBI:29105"/>
    </cofactor>
</comment>
<evidence type="ECO:0000256" key="8">
    <source>
        <dbReference type="ARBA" id="ARBA00022833"/>
    </source>
</evidence>
<reference evidence="17" key="1">
    <citation type="submission" date="2020-02" db="EMBL/GenBank/DDBJ databases">
        <title>Genomic and physiological characterization of two novel Nitrospinaceae genera.</title>
        <authorList>
            <person name="Mueller A.J."/>
            <person name="Jung M.-Y."/>
            <person name="Strachan C.R."/>
            <person name="Herbold C.W."/>
            <person name="Kirkegaard R.H."/>
            <person name="Daims H."/>
        </authorList>
    </citation>
    <scope>NUCLEOTIDE SEQUENCE [LARGE SCALE GENOMIC DNA]</scope>
</reference>
<feature type="transmembrane region" description="Helical" evidence="14">
    <location>
        <begin position="12"/>
        <end position="31"/>
    </location>
</feature>
<dbReference type="InterPro" id="IPR006694">
    <property type="entry name" value="Fatty_acid_hydroxylase"/>
</dbReference>
<keyword evidence="9 14" id="KW-1133">Transmembrane helix</keyword>
<evidence type="ECO:0000256" key="9">
    <source>
        <dbReference type="ARBA" id="ARBA00022989"/>
    </source>
</evidence>
<evidence type="ECO:0000256" key="10">
    <source>
        <dbReference type="ARBA" id="ARBA00023002"/>
    </source>
</evidence>
<evidence type="ECO:0000256" key="13">
    <source>
        <dbReference type="ARBA" id="ARBA00023160"/>
    </source>
</evidence>
<evidence type="ECO:0000256" key="4">
    <source>
        <dbReference type="ARBA" id="ARBA00022692"/>
    </source>
</evidence>
<evidence type="ECO:0000256" key="5">
    <source>
        <dbReference type="ARBA" id="ARBA00022723"/>
    </source>
</evidence>
<dbReference type="Pfam" id="PF04116">
    <property type="entry name" value="FA_hydroxylase"/>
    <property type="match status" value="1"/>
</dbReference>
<dbReference type="PANTHER" id="PTHR12863">
    <property type="entry name" value="FATTY ACID HYDROXYLASE"/>
    <property type="match status" value="1"/>
</dbReference>
<keyword evidence="4 14" id="KW-0812">Transmembrane</keyword>
<evidence type="ECO:0000256" key="12">
    <source>
        <dbReference type="ARBA" id="ARBA00023136"/>
    </source>
</evidence>
<dbReference type="InterPro" id="IPR014430">
    <property type="entry name" value="Scs7"/>
</dbReference>
<dbReference type="GO" id="GO:0005506">
    <property type="term" value="F:iron ion binding"/>
    <property type="evidence" value="ECO:0007669"/>
    <property type="project" value="InterPro"/>
</dbReference>
<evidence type="ECO:0000313" key="16">
    <source>
        <dbReference type="EMBL" id="QPJ66871.1"/>
    </source>
</evidence>
<accession>A0A7T0G561</accession>
<keyword evidence="13" id="KW-0275">Fatty acid biosynthesis</keyword>
<evidence type="ECO:0000259" key="15">
    <source>
        <dbReference type="Pfam" id="PF04116"/>
    </source>
</evidence>
<dbReference type="PANTHER" id="PTHR12863:SF1">
    <property type="entry name" value="FATTY ACID 2-HYDROXYLASE"/>
    <property type="match status" value="1"/>
</dbReference>
<name>A0A7T0G561_9BACT</name>
<keyword evidence="8" id="KW-0862">Zinc</keyword>
<dbReference type="EMBL" id="CP048620">
    <property type="protein sequence ID" value="QPJ66871.1"/>
    <property type="molecule type" value="Genomic_DNA"/>
</dbReference>
<keyword evidence="11" id="KW-0443">Lipid metabolism</keyword>
<comment type="subcellular location">
    <subcellularLocation>
        <location evidence="2">Endoplasmic reticulum membrane</location>
        <topology evidence="2">Multi-pass membrane protein</topology>
    </subcellularLocation>
</comment>
<dbReference type="AlphaFoldDB" id="A0A7T0G561"/>
<feature type="domain" description="Fatty acid hydroxylase" evidence="15">
    <location>
        <begin position="47"/>
        <end position="187"/>
    </location>
</feature>
<dbReference type="Proteomes" id="UP000594464">
    <property type="component" value="Chromosome"/>
</dbReference>
<dbReference type="GO" id="GO:0016020">
    <property type="term" value="C:membrane"/>
    <property type="evidence" value="ECO:0007669"/>
    <property type="project" value="InterPro"/>
</dbReference>
<evidence type="ECO:0000313" key="17">
    <source>
        <dbReference type="Proteomes" id="UP000594464"/>
    </source>
</evidence>
<organism evidence="16 17">
    <name type="scientific">Candidatus Nitrohelix vancouverensis</name>
    <dbReference type="NCBI Taxonomy" id="2705534"/>
    <lineage>
        <taxon>Bacteria</taxon>
        <taxon>Pseudomonadati</taxon>
        <taxon>Nitrospinota/Tectimicrobiota group</taxon>
        <taxon>Nitrospinota</taxon>
        <taxon>Nitrospinia</taxon>
        <taxon>Nitrospinales</taxon>
        <taxon>Nitrospinaceae</taxon>
        <taxon>Candidatus Nitrohelix</taxon>
    </lineage>
</organism>
<keyword evidence="6" id="KW-0256">Endoplasmic reticulum</keyword>
<evidence type="ECO:0000256" key="11">
    <source>
        <dbReference type="ARBA" id="ARBA00023098"/>
    </source>
</evidence>